<accession>A0A6B1DQE9</accession>
<keyword evidence="2 7" id="KW-0813">Transport</keyword>
<name>A0A6B1DQE9_9CHLR</name>
<protein>
    <submittedName>
        <fullName evidence="9">Sugar ABC transporter permease</fullName>
    </submittedName>
</protein>
<dbReference type="InterPro" id="IPR035906">
    <property type="entry name" value="MetI-like_sf"/>
</dbReference>
<feature type="transmembrane region" description="Helical" evidence="7">
    <location>
        <begin position="221"/>
        <end position="242"/>
    </location>
</feature>
<organism evidence="9">
    <name type="scientific">Caldilineaceae bacterium SB0662_bin_9</name>
    <dbReference type="NCBI Taxonomy" id="2605258"/>
    <lineage>
        <taxon>Bacteria</taxon>
        <taxon>Bacillati</taxon>
        <taxon>Chloroflexota</taxon>
        <taxon>Caldilineae</taxon>
        <taxon>Caldilineales</taxon>
        <taxon>Caldilineaceae</taxon>
    </lineage>
</organism>
<dbReference type="GO" id="GO:0005886">
    <property type="term" value="C:plasma membrane"/>
    <property type="evidence" value="ECO:0007669"/>
    <property type="project" value="UniProtKB-SubCell"/>
</dbReference>
<keyword evidence="4 7" id="KW-0812">Transmembrane</keyword>
<evidence type="ECO:0000256" key="2">
    <source>
        <dbReference type="ARBA" id="ARBA00022448"/>
    </source>
</evidence>
<evidence type="ECO:0000256" key="6">
    <source>
        <dbReference type="ARBA" id="ARBA00023136"/>
    </source>
</evidence>
<gene>
    <name evidence="9" type="ORF">F4Y08_05745</name>
</gene>
<keyword evidence="5 7" id="KW-1133">Transmembrane helix</keyword>
<reference evidence="9" key="1">
    <citation type="submission" date="2019-09" db="EMBL/GenBank/DDBJ databases">
        <title>Characterisation of the sponge microbiome using genome-centric metagenomics.</title>
        <authorList>
            <person name="Engelberts J.P."/>
            <person name="Robbins S.J."/>
            <person name="De Goeij J.M."/>
            <person name="Aranda M."/>
            <person name="Bell S.C."/>
            <person name="Webster N.S."/>
        </authorList>
    </citation>
    <scope>NUCLEOTIDE SEQUENCE</scope>
    <source>
        <strain evidence="9">SB0662_bin_9</strain>
    </source>
</reference>
<feature type="transmembrane region" description="Helical" evidence="7">
    <location>
        <begin position="181"/>
        <end position="200"/>
    </location>
</feature>
<feature type="transmembrane region" description="Helical" evidence="7">
    <location>
        <begin position="25"/>
        <end position="48"/>
    </location>
</feature>
<dbReference type="Gene3D" id="1.10.3720.10">
    <property type="entry name" value="MetI-like"/>
    <property type="match status" value="1"/>
</dbReference>
<dbReference type="InterPro" id="IPR050809">
    <property type="entry name" value="UgpAE/MalFG_permease"/>
</dbReference>
<feature type="domain" description="ABC transmembrane type-1" evidence="8">
    <location>
        <begin position="86"/>
        <end position="298"/>
    </location>
</feature>
<evidence type="ECO:0000256" key="3">
    <source>
        <dbReference type="ARBA" id="ARBA00022475"/>
    </source>
</evidence>
<evidence type="ECO:0000259" key="8">
    <source>
        <dbReference type="PROSITE" id="PS50928"/>
    </source>
</evidence>
<dbReference type="GO" id="GO:0055085">
    <property type="term" value="P:transmembrane transport"/>
    <property type="evidence" value="ECO:0007669"/>
    <property type="project" value="InterPro"/>
</dbReference>
<proteinExistence type="inferred from homology"/>
<dbReference type="CDD" id="cd06261">
    <property type="entry name" value="TM_PBP2"/>
    <property type="match status" value="1"/>
</dbReference>
<keyword evidence="3" id="KW-1003">Cell membrane</keyword>
<dbReference type="Pfam" id="PF00528">
    <property type="entry name" value="BPD_transp_1"/>
    <property type="match status" value="1"/>
</dbReference>
<comment type="subcellular location">
    <subcellularLocation>
        <location evidence="1 7">Cell membrane</location>
        <topology evidence="1 7">Multi-pass membrane protein</topology>
    </subcellularLocation>
</comment>
<dbReference type="InterPro" id="IPR000515">
    <property type="entry name" value="MetI-like"/>
</dbReference>
<dbReference type="PANTHER" id="PTHR43227:SF11">
    <property type="entry name" value="BLL4140 PROTEIN"/>
    <property type="match status" value="1"/>
</dbReference>
<feature type="transmembrane region" description="Helical" evidence="7">
    <location>
        <begin position="89"/>
        <end position="107"/>
    </location>
</feature>
<dbReference type="EMBL" id="VXPY01000036">
    <property type="protein sequence ID" value="MYD89830.1"/>
    <property type="molecule type" value="Genomic_DNA"/>
</dbReference>
<evidence type="ECO:0000256" key="4">
    <source>
        <dbReference type="ARBA" id="ARBA00022692"/>
    </source>
</evidence>
<evidence type="ECO:0000313" key="9">
    <source>
        <dbReference type="EMBL" id="MYD89830.1"/>
    </source>
</evidence>
<evidence type="ECO:0000256" key="5">
    <source>
        <dbReference type="ARBA" id="ARBA00022989"/>
    </source>
</evidence>
<dbReference type="SUPFAM" id="SSF161098">
    <property type="entry name" value="MetI-like"/>
    <property type="match status" value="1"/>
</dbReference>
<dbReference type="PROSITE" id="PS50928">
    <property type="entry name" value="ABC_TM1"/>
    <property type="match status" value="1"/>
</dbReference>
<dbReference type="AlphaFoldDB" id="A0A6B1DQE9"/>
<dbReference type="PANTHER" id="PTHR43227">
    <property type="entry name" value="BLL4140 PROTEIN"/>
    <property type="match status" value="1"/>
</dbReference>
<comment type="similarity">
    <text evidence="7">Belongs to the binding-protein-dependent transport system permease family.</text>
</comment>
<feature type="transmembrane region" description="Helical" evidence="7">
    <location>
        <begin position="119"/>
        <end position="141"/>
    </location>
</feature>
<comment type="caution">
    <text evidence="9">The sequence shown here is derived from an EMBL/GenBank/DDBJ whole genome shotgun (WGS) entry which is preliminary data.</text>
</comment>
<sequence length="307" mass="34859">MTARPAPGNSRDPLLLQVWKGRTGYLMLVPTMVLLGVFMYYPAFLGLYRSLFDWAPGLDADFVGLGNFVKLFTKDKVFQQSMGNMLQLSLWYVLSTVFVSLFVAILLHRMISQRLKYLYRFLAILPVIIPGIVLLMLWKFIYDATVGPLNMLLIAIGLEEWTRAWLANPITALYAVMLRNFPWVDGVAILILLAGLQVIPQEIIESARIDGATNWRILRSVEFPLITGQIKLLTVLTIMWGVQEFTAVFAMTQGGPINKTMVPGMWMFWNAFRINKMGYAAAIGVILFVLTLILTLINMKYITTQEY</sequence>
<evidence type="ECO:0000256" key="1">
    <source>
        <dbReference type="ARBA" id="ARBA00004651"/>
    </source>
</evidence>
<evidence type="ECO:0000256" key="7">
    <source>
        <dbReference type="RuleBase" id="RU363032"/>
    </source>
</evidence>
<keyword evidence="6 7" id="KW-0472">Membrane</keyword>
<feature type="transmembrane region" description="Helical" evidence="7">
    <location>
        <begin position="277"/>
        <end position="297"/>
    </location>
</feature>